<gene>
    <name evidence="2" type="ORF">GCM10010421_00370</name>
</gene>
<proteinExistence type="predicted"/>
<evidence type="ECO:0000256" key="1">
    <source>
        <dbReference type="SAM" id="Phobius"/>
    </source>
</evidence>
<dbReference type="EMBL" id="BAAATK010000001">
    <property type="protein sequence ID" value="GAA2419432.1"/>
    <property type="molecule type" value="Genomic_DNA"/>
</dbReference>
<organism evidence="2 3">
    <name type="scientific">Streptomyces glaucus</name>
    <dbReference type="NCBI Taxonomy" id="284029"/>
    <lineage>
        <taxon>Bacteria</taxon>
        <taxon>Bacillati</taxon>
        <taxon>Actinomycetota</taxon>
        <taxon>Actinomycetes</taxon>
        <taxon>Kitasatosporales</taxon>
        <taxon>Streptomycetaceae</taxon>
        <taxon>Streptomyces</taxon>
    </lineage>
</organism>
<evidence type="ECO:0000313" key="3">
    <source>
        <dbReference type="Proteomes" id="UP001500460"/>
    </source>
</evidence>
<reference evidence="3" key="1">
    <citation type="journal article" date="2019" name="Int. J. Syst. Evol. Microbiol.">
        <title>The Global Catalogue of Microorganisms (GCM) 10K type strain sequencing project: providing services to taxonomists for standard genome sequencing and annotation.</title>
        <authorList>
            <consortium name="The Broad Institute Genomics Platform"/>
            <consortium name="The Broad Institute Genome Sequencing Center for Infectious Disease"/>
            <person name="Wu L."/>
            <person name="Ma J."/>
        </authorList>
    </citation>
    <scope>NUCLEOTIDE SEQUENCE [LARGE SCALE GENOMIC DNA]</scope>
    <source>
        <strain evidence="3">JCM 6922</strain>
    </source>
</reference>
<name>A0ABP5W7A7_9ACTN</name>
<keyword evidence="1" id="KW-1133">Transmembrane helix</keyword>
<sequence length="170" mass="18024">MTDPYQVHDFTVLLTILIAAPPALIGLIAFLGARLAPRRFRSPGSRAPAAVLLDVTALCSAAVLALYLWGCLHVAFLGRQGVGNACAREADGARVAAFHGDFVPLRIVCRTDAGDSFTVVVPGYLNPSLAALLLLALACGAAGLLLRRKQLARSPAREGGRSRDQDRRRP</sequence>
<accession>A0ABP5W7A7</accession>
<keyword evidence="1" id="KW-0812">Transmembrane</keyword>
<protein>
    <recommendedName>
        <fullName evidence="4">Integral membrane protein</fullName>
    </recommendedName>
</protein>
<feature type="transmembrane region" description="Helical" evidence="1">
    <location>
        <begin position="12"/>
        <end position="35"/>
    </location>
</feature>
<dbReference type="RefSeq" id="WP_344599249.1">
    <property type="nucleotide sequence ID" value="NZ_BAAATK010000001.1"/>
</dbReference>
<evidence type="ECO:0008006" key="4">
    <source>
        <dbReference type="Google" id="ProtNLM"/>
    </source>
</evidence>
<feature type="transmembrane region" description="Helical" evidence="1">
    <location>
        <begin position="124"/>
        <end position="146"/>
    </location>
</feature>
<evidence type="ECO:0000313" key="2">
    <source>
        <dbReference type="EMBL" id="GAA2419432.1"/>
    </source>
</evidence>
<keyword evidence="1" id="KW-0472">Membrane</keyword>
<keyword evidence="3" id="KW-1185">Reference proteome</keyword>
<comment type="caution">
    <text evidence="2">The sequence shown here is derived from an EMBL/GenBank/DDBJ whole genome shotgun (WGS) entry which is preliminary data.</text>
</comment>
<dbReference type="Proteomes" id="UP001500460">
    <property type="component" value="Unassembled WGS sequence"/>
</dbReference>
<feature type="transmembrane region" description="Helical" evidence="1">
    <location>
        <begin position="47"/>
        <end position="69"/>
    </location>
</feature>